<dbReference type="FunFam" id="3.10.20.370:FF:000001">
    <property type="entry name" value="Retrovirus-related Pol polyprotein from transposon 17.6-like protein"/>
    <property type="match status" value="1"/>
</dbReference>
<dbReference type="Gene3D" id="1.10.340.70">
    <property type="match status" value="1"/>
</dbReference>
<dbReference type="InterPro" id="IPR043502">
    <property type="entry name" value="DNA/RNA_pol_sf"/>
</dbReference>
<dbReference type="GO" id="GO:0015074">
    <property type="term" value="P:DNA integration"/>
    <property type="evidence" value="ECO:0007669"/>
    <property type="project" value="InterPro"/>
</dbReference>
<dbReference type="InterPro" id="IPR041577">
    <property type="entry name" value="RT_RNaseH_2"/>
</dbReference>
<keyword evidence="3" id="KW-0548">Nucleotidyltransferase</keyword>
<evidence type="ECO:0000256" key="7">
    <source>
        <dbReference type="ARBA" id="ARBA00023268"/>
    </source>
</evidence>
<dbReference type="GO" id="GO:0003964">
    <property type="term" value="F:RNA-directed DNA polymerase activity"/>
    <property type="evidence" value="ECO:0007669"/>
    <property type="project" value="UniProtKB-KW"/>
</dbReference>
<dbReference type="FunFam" id="3.30.70.270:FF:000020">
    <property type="entry name" value="Transposon Tf2-6 polyprotein-like Protein"/>
    <property type="match status" value="1"/>
</dbReference>
<keyword evidence="10" id="KW-1185">Reference proteome</keyword>
<comment type="caution">
    <text evidence="9">The sequence shown here is derived from an EMBL/GenBank/DDBJ whole genome shotgun (WGS) entry which is preliminary data.</text>
</comment>
<keyword evidence="4" id="KW-0540">Nuclease</keyword>
<dbReference type="GO" id="GO:0003676">
    <property type="term" value="F:nucleic acid binding"/>
    <property type="evidence" value="ECO:0007669"/>
    <property type="project" value="InterPro"/>
</dbReference>
<dbReference type="CDD" id="cd00303">
    <property type="entry name" value="retropepsin_like"/>
    <property type="match status" value="1"/>
</dbReference>
<dbReference type="InterPro" id="IPR043128">
    <property type="entry name" value="Rev_trsase/Diguanyl_cyclase"/>
</dbReference>
<name>A0A4Y2D1R9_ARAVE</name>
<sequence>MAQSLISSLTPFKGGNENFDFFIKQFIEIAKIEKWSEAKKILVLKLNLKDEALKFLVSNPKLEELDHFDSLVKKLEEKFCKKPNFEEAQRQFNNLKQKVSQSISDLAEQVSSTTDKFSNPNNSEEENIINLTEKLKLSKFIEALRPDIRVEVKKLGPKNFKSAVAIAKNIDNALSDDGAEINVTDSGINQILSQQLSTNKQILELSEKVNAISSQNLCVNSLTEAPATNSNNVQSNQQSPCQICDKLNHKANNCFHYTRGNYYRGNVRPNYNRTFRANNFHPYRSRANQRSNSGRGFRGANVSLIQPHIVDQIKTKTKVEYISRMVRIKTIDNTVVPYMSAINLKFKIEKKWFSNQFFVTLNSWNAQYHAILGYDFLQRNKVVIDTVNKQLLVGNQKFDFEENSPTNVCSETTDCDISESDKNKKESFEQINNNFGEKGNVSEETFHALNVKIANNITVQPFSTEIINLKVPKNIAKNKDLIFIPKKNKLGYLINESLNVPTNANLFHTIIENNTNKVIHVRKNTIMGKLSTFDVNDIMSPSESEIYQINNLNLNEIHKMRRDELLKSDFKLGHLNDKDKKDMQDLLLKNYKVFSKSYKTLGETSAVIPEFSLLHNFPLQTKPYSIPLMAKKYAQQEINNLLEAGIIEPSSSSYCFPVIFIKKKQNPSDSNSELKFRMVVDYRLLSSITETFKICLPKISEIIKNIAGRKIYCVLDLKSGFFQIKLRDEDKRKLAFCTEMADSLCELKVTLQQVFDRLTKFNLTLDPAKLQLCKPEITYLGFDLNANGFSPSEQNVNKVTNFPRPKNLKQVQMFLGMLNYFRGLIYDYAGIVEPLVKLTKKNTPFVWSVECENAFNTVQEIILKKPTLKNFDPNLPISLITDASKIAICGILLQKKDNVYYPLEFFSRKLTPAECKYPSIRRELLAIYASVKHFHDQLLGEKFELLTDAKPLTEYQSLDKKPEIVARWLLYLGTFSFTPTHIPGSLNPADFLSRVVEENSLNVNNITLFQPNDKLSIQNISIEQKQDAILSKIMNDLSVNKQCKQYFLDVNSGLLMIKNAHKNKKKIVNRIVIPKSLIKVCIETAHAPHFGVRKTFEFIRHKYQWKGMSLDTKNFCEHCEKCLENKPKAKLTQTQMIPKRNLAPGQCIAIDVVGKLPRSTDKKNFILTIIDHYSRYLEAYPLQNITSRTIINCLNKYFANFGLPKFLITDNATNFISNEMVEFLDRLNIQHRKSSIYYPMANGLLERAHRTMKESLASMCESTFQWSEKHLFFKLYYNNSIHSVTKFAKAEIFFGRKQNLPLDSFFEPITVENESKYLKNIRNNMCSIRNEFAKNEEQYFKNNAQHIKGRKVPNFNLGDKVFVRNFSHPHVFQEKYKGPFEIIKILRNNNYVIKSLKDNKTMKLNVSKIFKQEQPRPNLRN</sequence>
<organism evidence="9 10">
    <name type="scientific">Araneus ventricosus</name>
    <name type="common">Orbweaver spider</name>
    <name type="synonym">Epeira ventricosa</name>
    <dbReference type="NCBI Taxonomy" id="182803"/>
    <lineage>
        <taxon>Eukaryota</taxon>
        <taxon>Metazoa</taxon>
        <taxon>Ecdysozoa</taxon>
        <taxon>Arthropoda</taxon>
        <taxon>Chelicerata</taxon>
        <taxon>Arachnida</taxon>
        <taxon>Araneae</taxon>
        <taxon>Araneomorphae</taxon>
        <taxon>Entelegynae</taxon>
        <taxon>Araneoidea</taxon>
        <taxon>Araneidae</taxon>
        <taxon>Araneus</taxon>
    </lineage>
</organism>
<evidence type="ECO:0000256" key="6">
    <source>
        <dbReference type="ARBA" id="ARBA00022918"/>
    </source>
</evidence>
<dbReference type="SUPFAM" id="SSF53098">
    <property type="entry name" value="Ribonuclease H-like"/>
    <property type="match status" value="1"/>
</dbReference>
<keyword evidence="7" id="KW-0511">Multifunctional enzyme</keyword>
<dbReference type="Pfam" id="PF00665">
    <property type="entry name" value="rve"/>
    <property type="match status" value="1"/>
</dbReference>
<dbReference type="GO" id="GO:0042575">
    <property type="term" value="C:DNA polymerase complex"/>
    <property type="evidence" value="ECO:0007669"/>
    <property type="project" value="UniProtKB-ARBA"/>
</dbReference>
<dbReference type="InterPro" id="IPR012337">
    <property type="entry name" value="RNaseH-like_sf"/>
</dbReference>
<dbReference type="Pfam" id="PF17921">
    <property type="entry name" value="Integrase_H2C2"/>
    <property type="match status" value="1"/>
</dbReference>
<proteinExistence type="predicted"/>
<keyword evidence="2" id="KW-0808">Transferase</keyword>
<keyword evidence="6" id="KW-0695">RNA-directed DNA polymerase</keyword>
<dbReference type="InterPro" id="IPR036397">
    <property type="entry name" value="RNaseH_sf"/>
</dbReference>
<dbReference type="CDD" id="cd01647">
    <property type="entry name" value="RT_LTR"/>
    <property type="match status" value="1"/>
</dbReference>
<dbReference type="GO" id="GO:0004519">
    <property type="term" value="F:endonuclease activity"/>
    <property type="evidence" value="ECO:0007669"/>
    <property type="project" value="UniProtKB-KW"/>
</dbReference>
<dbReference type="InterPro" id="IPR041588">
    <property type="entry name" value="Integrase_H2C2"/>
</dbReference>
<dbReference type="CDD" id="cd09274">
    <property type="entry name" value="RNase_HI_RT_Ty3"/>
    <property type="match status" value="1"/>
</dbReference>
<dbReference type="Gene3D" id="3.30.420.10">
    <property type="entry name" value="Ribonuclease H-like superfamily/Ribonuclease H"/>
    <property type="match status" value="1"/>
</dbReference>
<accession>A0A4Y2D1R9</accession>
<evidence type="ECO:0000313" key="9">
    <source>
        <dbReference type="EMBL" id="GBM10702.1"/>
    </source>
</evidence>
<protein>
    <recommendedName>
        <fullName evidence="1">RNA-directed DNA polymerase</fullName>
        <ecNumber evidence="1">2.7.7.49</ecNumber>
    </recommendedName>
</protein>
<keyword evidence="5" id="KW-0255">Endonuclease</keyword>
<dbReference type="Gene3D" id="3.30.70.270">
    <property type="match status" value="3"/>
</dbReference>
<dbReference type="OrthoDB" id="10069439at2759"/>
<dbReference type="InterPro" id="IPR021109">
    <property type="entry name" value="Peptidase_aspartic_dom_sf"/>
</dbReference>
<dbReference type="EC" id="2.7.7.49" evidence="1"/>
<evidence type="ECO:0000313" key="10">
    <source>
        <dbReference type="Proteomes" id="UP000499080"/>
    </source>
</evidence>
<evidence type="ECO:0000256" key="1">
    <source>
        <dbReference type="ARBA" id="ARBA00012493"/>
    </source>
</evidence>
<evidence type="ECO:0000256" key="5">
    <source>
        <dbReference type="ARBA" id="ARBA00022759"/>
    </source>
</evidence>
<dbReference type="InterPro" id="IPR050951">
    <property type="entry name" value="Retrovirus_Pol_polyprotein"/>
</dbReference>
<dbReference type="SUPFAM" id="SSF56672">
    <property type="entry name" value="DNA/RNA polymerases"/>
    <property type="match status" value="1"/>
</dbReference>
<dbReference type="Proteomes" id="UP000499080">
    <property type="component" value="Unassembled WGS sequence"/>
</dbReference>
<dbReference type="PANTHER" id="PTHR37984">
    <property type="entry name" value="PROTEIN CBG26694"/>
    <property type="match status" value="1"/>
</dbReference>
<feature type="domain" description="Integrase catalytic" evidence="8">
    <location>
        <begin position="1140"/>
        <end position="1297"/>
    </location>
</feature>
<dbReference type="Gene3D" id="3.10.10.10">
    <property type="entry name" value="HIV Type 1 Reverse Transcriptase, subunit A, domain 1"/>
    <property type="match status" value="1"/>
</dbReference>
<dbReference type="PANTHER" id="PTHR37984:SF5">
    <property type="entry name" value="PROTEIN NYNRIN-LIKE"/>
    <property type="match status" value="1"/>
</dbReference>
<dbReference type="Pfam" id="PF17919">
    <property type="entry name" value="RT_RNaseH_2"/>
    <property type="match status" value="1"/>
</dbReference>
<gene>
    <name evidence="9" type="primary">Tf2-6_301</name>
    <name evidence="9" type="ORF">AVEN_200936_1</name>
</gene>
<evidence type="ECO:0000256" key="4">
    <source>
        <dbReference type="ARBA" id="ARBA00022722"/>
    </source>
</evidence>
<reference evidence="9 10" key="1">
    <citation type="journal article" date="2019" name="Sci. Rep.">
        <title>Orb-weaving spider Araneus ventricosus genome elucidates the spidroin gene catalogue.</title>
        <authorList>
            <person name="Kono N."/>
            <person name="Nakamura H."/>
            <person name="Ohtoshi R."/>
            <person name="Moran D.A.P."/>
            <person name="Shinohara A."/>
            <person name="Yoshida Y."/>
            <person name="Fujiwara M."/>
            <person name="Mori M."/>
            <person name="Tomita M."/>
            <person name="Arakawa K."/>
        </authorList>
    </citation>
    <scope>NUCLEOTIDE SEQUENCE [LARGE SCALE GENOMIC DNA]</scope>
</reference>
<dbReference type="EMBL" id="BGPR01088301">
    <property type="protein sequence ID" value="GBM10702.1"/>
    <property type="molecule type" value="Genomic_DNA"/>
</dbReference>
<dbReference type="PROSITE" id="PS50994">
    <property type="entry name" value="INTEGRASE"/>
    <property type="match status" value="1"/>
</dbReference>
<evidence type="ECO:0000259" key="8">
    <source>
        <dbReference type="PROSITE" id="PS50994"/>
    </source>
</evidence>
<dbReference type="FunFam" id="1.10.340.70:FF:000001">
    <property type="entry name" value="Retrovirus-related Pol polyprotein from transposon gypsy-like Protein"/>
    <property type="match status" value="1"/>
</dbReference>
<dbReference type="Gene3D" id="2.40.70.10">
    <property type="entry name" value="Acid Proteases"/>
    <property type="match status" value="1"/>
</dbReference>
<evidence type="ECO:0000256" key="2">
    <source>
        <dbReference type="ARBA" id="ARBA00022679"/>
    </source>
</evidence>
<keyword evidence="5" id="KW-0378">Hydrolase</keyword>
<dbReference type="InterPro" id="IPR001584">
    <property type="entry name" value="Integrase_cat-core"/>
</dbReference>
<evidence type="ECO:0000256" key="3">
    <source>
        <dbReference type="ARBA" id="ARBA00022695"/>
    </source>
</evidence>